<dbReference type="SUPFAM" id="SSF50199">
    <property type="entry name" value="Staphylococcal nuclease"/>
    <property type="match status" value="1"/>
</dbReference>
<dbReference type="EMBL" id="CP159255">
    <property type="protein sequence ID" value="XCG51994.1"/>
    <property type="molecule type" value="Genomic_DNA"/>
</dbReference>
<organism evidence="1">
    <name type="scientific">Mesorhizobium sp. WSM2240</name>
    <dbReference type="NCBI Taxonomy" id="3228851"/>
    <lineage>
        <taxon>Bacteria</taxon>
        <taxon>Pseudomonadati</taxon>
        <taxon>Pseudomonadota</taxon>
        <taxon>Alphaproteobacteria</taxon>
        <taxon>Hyphomicrobiales</taxon>
        <taxon>Phyllobacteriaceae</taxon>
        <taxon>Mesorhizobium</taxon>
    </lineage>
</organism>
<reference evidence="1" key="1">
    <citation type="submission" date="2024-06" db="EMBL/GenBank/DDBJ databases">
        <title>Mesorhizobium karijinii sp. nov., a symbiont of the iconic Swainsona formosa from arid Australia.</title>
        <authorList>
            <person name="Hill Y.J."/>
            <person name="Watkin E.L.J."/>
            <person name="O'Hara G.W."/>
            <person name="Terpolilli J."/>
            <person name="Tye M.L."/>
            <person name="Kohlmeier M.G."/>
        </authorList>
    </citation>
    <scope>NUCLEOTIDE SEQUENCE</scope>
    <source>
        <strain evidence="1">WSM2240</strain>
        <plasmid evidence="1">pMk2240B</plasmid>
    </source>
</reference>
<protein>
    <submittedName>
        <fullName evidence="1">Uncharacterized protein</fullName>
    </submittedName>
</protein>
<dbReference type="Gene3D" id="2.40.50.90">
    <property type="match status" value="1"/>
</dbReference>
<accession>A0AAU8CYP0</accession>
<dbReference type="AlphaFoldDB" id="A0AAU8CYP0"/>
<keyword evidence="1" id="KW-0614">Plasmid</keyword>
<sequence length="96" mass="10666">MNSPNLSAFYADVVDGDTLRDVRSGTEIRLYGADACDFSQRAFAFEAVHCLRDPACTMLIKWTADRPISCRARSKDRCGRVLATCSFDEVPDLQQG</sequence>
<dbReference type="InterPro" id="IPR035437">
    <property type="entry name" value="SNase_OB-fold_sf"/>
</dbReference>
<gene>
    <name evidence="1" type="ORF">ABVK50_29490</name>
</gene>
<dbReference type="RefSeq" id="WP_353646256.1">
    <property type="nucleotide sequence ID" value="NZ_CP159255.1"/>
</dbReference>
<evidence type="ECO:0000313" key="1">
    <source>
        <dbReference type="EMBL" id="XCG51994.1"/>
    </source>
</evidence>
<geneLocation type="plasmid" evidence="1">
    <name>pMk2240B</name>
</geneLocation>
<name>A0AAU8CYP0_9HYPH</name>
<proteinExistence type="predicted"/>